<evidence type="ECO:0000259" key="3">
    <source>
        <dbReference type="PROSITE" id="PS50263"/>
    </source>
</evidence>
<evidence type="ECO:0000313" key="5">
    <source>
        <dbReference type="Proteomes" id="UP000199092"/>
    </source>
</evidence>
<keyword evidence="5" id="KW-1185">Reference proteome</keyword>
<dbReference type="PANTHER" id="PTHR43674">
    <property type="entry name" value="NITRILASE C965.09-RELATED"/>
    <property type="match status" value="1"/>
</dbReference>
<dbReference type="InterPro" id="IPR050345">
    <property type="entry name" value="Aliph_Amidase/BUP"/>
</dbReference>
<feature type="region of interest" description="Disordered" evidence="2">
    <location>
        <begin position="1"/>
        <end position="37"/>
    </location>
</feature>
<dbReference type="AlphaFoldDB" id="A0A1H1XX54"/>
<dbReference type="PROSITE" id="PS50263">
    <property type="entry name" value="CN_HYDROLASE"/>
    <property type="match status" value="1"/>
</dbReference>
<dbReference type="SUPFAM" id="SSF56317">
    <property type="entry name" value="Carbon-nitrogen hydrolase"/>
    <property type="match status" value="1"/>
</dbReference>
<dbReference type="InterPro" id="IPR036526">
    <property type="entry name" value="C-N_Hydrolase_sf"/>
</dbReference>
<gene>
    <name evidence="4" type="ORF">SAMN04488543_3127</name>
</gene>
<proteinExistence type="predicted"/>
<protein>
    <submittedName>
        <fullName evidence="4">Nitrilase</fullName>
    </submittedName>
</protein>
<dbReference type="CDD" id="cd07197">
    <property type="entry name" value="nitrilase"/>
    <property type="match status" value="1"/>
</dbReference>
<dbReference type="Gene3D" id="3.60.110.10">
    <property type="entry name" value="Carbon-nitrogen hydrolase"/>
    <property type="match status" value="1"/>
</dbReference>
<feature type="domain" description="CN hydrolase" evidence="3">
    <location>
        <begin position="44"/>
        <end position="304"/>
    </location>
</feature>
<reference evidence="4 5" key="1">
    <citation type="submission" date="2016-10" db="EMBL/GenBank/DDBJ databases">
        <authorList>
            <person name="de Groot N.N."/>
        </authorList>
    </citation>
    <scope>NUCLEOTIDE SEQUENCE [LARGE SCALE GENOMIC DNA]</scope>
    <source>
        <strain evidence="4 5">DSM 21741</strain>
    </source>
</reference>
<feature type="compositionally biased region" description="Polar residues" evidence="2">
    <location>
        <begin position="1"/>
        <end position="15"/>
    </location>
</feature>
<keyword evidence="1" id="KW-0378">Hydrolase</keyword>
<organism evidence="4 5">
    <name type="scientific">Friedmanniella luteola</name>
    <dbReference type="NCBI Taxonomy" id="546871"/>
    <lineage>
        <taxon>Bacteria</taxon>
        <taxon>Bacillati</taxon>
        <taxon>Actinomycetota</taxon>
        <taxon>Actinomycetes</taxon>
        <taxon>Propionibacteriales</taxon>
        <taxon>Nocardioidaceae</taxon>
        <taxon>Friedmanniella</taxon>
    </lineage>
</organism>
<dbReference type="Proteomes" id="UP000199092">
    <property type="component" value="Chromosome I"/>
</dbReference>
<accession>A0A1H1XX54</accession>
<dbReference type="PANTHER" id="PTHR43674:SF16">
    <property type="entry name" value="CARBON-NITROGEN FAMILY, PUTATIVE (AFU_ORTHOLOGUE AFUA_5G02350)-RELATED"/>
    <property type="match status" value="1"/>
</dbReference>
<dbReference type="RefSeq" id="WP_091413969.1">
    <property type="nucleotide sequence ID" value="NZ_LT629749.1"/>
</dbReference>
<evidence type="ECO:0000313" key="4">
    <source>
        <dbReference type="EMBL" id="SDT13715.1"/>
    </source>
</evidence>
<dbReference type="GO" id="GO:0016811">
    <property type="term" value="F:hydrolase activity, acting on carbon-nitrogen (but not peptide) bonds, in linear amides"/>
    <property type="evidence" value="ECO:0007669"/>
    <property type="project" value="TreeGrafter"/>
</dbReference>
<evidence type="ECO:0000256" key="2">
    <source>
        <dbReference type="SAM" id="MobiDB-lite"/>
    </source>
</evidence>
<dbReference type="EMBL" id="LT629749">
    <property type="protein sequence ID" value="SDT13715.1"/>
    <property type="molecule type" value="Genomic_DNA"/>
</dbReference>
<dbReference type="InterPro" id="IPR003010">
    <property type="entry name" value="C-N_Hydrolase"/>
</dbReference>
<dbReference type="STRING" id="546871.SAMN04488543_3127"/>
<sequence>MSTTTNRAHGATPTSPARGATVTSPARGATVTSPARGATVTAPARGATVITAVSAAFGRDLDEAYAAIATIAIEARERGTDLLVLPEACLGGYLPSLGNAGDDAATRARRARDLPPALELDGPELRRVASLAGDMLVLVGLREAAGADTYNTAVALTGDGVLATHRKVHQPLGENLCYAASDGFAAFDSPVGRMGMLICYDKAFPEASRTLALDGAEIIAALSAWPAARTATAADLEDDRWKKRHDLYDQARALDNQVVWVASNQAGTFGSLRFVGNAKVVGPGGEVLAATGVGPGLATATVDVQRELAATRGGMYALRDRRPSAYRLDAVLGDYQPAARPEPSYA</sequence>
<dbReference type="Pfam" id="PF00795">
    <property type="entry name" value="CN_hydrolase"/>
    <property type="match status" value="1"/>
</dbReference>
<evidence type="ECO:0000256" key="1">
    <source>
        <dbReference type="ARBA" id="ARBA00022801"/>
    </source>
</evidence>
<name>A0A1H1XX54_9ACTN</name>
<dbReference type="OrthoDB" id="9811121at2"/>